<evidence type="ECO:0000313" key="2">
    <source>
        <dbReference type="Proteomes" id="UP001529510"/>
    </source>
</evidence>
<dbReference type="AlphaFoldDB" id="A0ABD0PC40"/>
<evidence type="ECO:0000313" key="1">
    <source>
        <dbReference type="EMBL" id="KAL0171342.1"/>
    </source>
</evidence>
<feature type="non-terminal residue" evidence="1">
    <location>
        <position position="52"/>
    </location>
</feature>
<reference evidence="1 2" key="1">
    <citation type="submission" date="2024-05" db="EMBL/GenBank/DDBJ databases">
        <title>Genome sequencing and assembly of Indian major carp, Cirrhinus mrigala (Hamilton, 1822).</title>
        <authorList>
            <person name="Mohindra V."/>
            <person name="Chowdhury L.M."/>
            <person name="Lal K."/>
            <person name="Jena J.K."/>
        </authorList>
    </citation>
    <scope>NUCLEOTIDE SEQUENCE [LARGE SCALE GENOMIC DNA]</scope>
    <source>
        <strain evidence="1">CM1030</strain>
        <tissue evidence="1">Blood</tissue>
    </source>
</reference>
<keyword evidence="2" id="KW-1185">Reference proteome</keyword>
<gene>
    <name evidence="1" type="ORF">M9458_031653</name>
</gene>
<sequence length="52" mass="5766">RHQIAVGRRKASPRISGHSPQGLGEFCKYSSERDAFCAIQLPAPPRLTHEHA</sequence>
<dbReference type="Proteomes" id="UP001529510">
    <property type="component" value="Unassembled WGS sequence"/>
</dbReference>
<feature type="non-terminal residue" evidence="1">
    <location>
        <position position="1"/>
    </location>
</feature>
<protein>
    <submittedName>
        <fullName evidence="1">Uncharacterized protein</fullName>
    </submittedName>
</protein>
<proteinExistence type="predicted"/>
<accession>A0ABD0PC40</accession>
<name>A0ABD0PC40_CIRMR</name>
<comment type="caution">
    <text evidence="1">The sequence shown here is derived from an EMBL/GenBank/DDBJ whole genome shotgun (WGS) entry which is preliminary data.</text>
</comment>
<organism evidence="1 2">
    <name type="scientific">Cirrhinus mrigala</name>
    <name type="common">Mrigala</name>
    <dbReference type="NCBI Taxonomy" id="683832"/>
    <lineage>
        <taxon>Eukaryota</taxon>
        <taxon>Metazoa</taxon>
        <taxon>Chordata</taxon>
        <taxon>Craniata</taxon>
        <taxon>Vertebrata</taxon>
        <taxon>Euteleostomi</taxon>
        <taxon>Actinopterygii</taxon>
        <taxon>Neopterygii</taxon>
        <taxon>Teleostei</taxon>
        <taxon>Ostariophysi</taxon>
        <taxon>Cypriniformes</taxon>
        <taxon>Cyprinidae</taxon>
        <taxon>Labeoninae</taxon>
        <taxon>Labeonini</taxon>
        <taxon>Cirrhinus</taxon>
    </lineage>
</organism>
<dbReference type="EMBL" id="JAMKFB020000016">
    <property type="protein sequence ID" value="KAL0171342.1"/>
    <property type="molecule type" value="Genomic_DNA"/>
</dbReference>